<dbReference type="EMBL" id="CP106753">
    <property type="protein sequence ID" value="UXY14232.1"/>
    <property type="molecule type" value="Genomic_DNA"/>
</dbReference>
<evidence type="ECO:0000313" key="2">
    <source>
        <dbReference type="EMBL" id="UXY14232.1"/>
    </source>
</evidence>
<reference evidence="2" key="1">
    <citation type="submission" date="2022-10" db="EMBL/GenBank/DDBJ databases">
        <title>Chitiniphilus purpureus sp. nov., a novel chitin-degrading bacterium isolated from crawfish pond sediment.</title>
        <authorList>
            <person name="Li K."/>
        </authorList>
    </citation>
    <scope>NUCLEOTIDE SEQUENCE</scope>
    <source>
        <strain evidence="2">CD1</strain>
    </source>
</reference>
<dbReference type="RefSeq" id="WP_263123532.1">
    <property type="nucleotide sequence ID" value="NZ_CP106753.1"/>
</dbReference>
<keyword evidence="3" id="KW-1185">Reference proteome</keyword>
<evidence type="ECO:0000256" key="1">
    <source>
        <dbReference type="SAM" id="MobiDB-lite"/>
    </source>
</evidence>
<gene>
    <name evidence="2" type="ORF">N8I74_13015</name>
</gene>
<proteinExistence type="predicted"/>
<organism evidence="2 3">
    <name type="scientific">Chitiniphilus purpureus</name>
    <dbReference type="NCBI Taxonomy" id="2981137"/>
    <lineage>
        <taxon>Bacteria</taxon>
        <taxon>Pseudomonadati</taxon>
        <taxon>Pseudomonadota</taxon>
        <taxon>Betaproteobacteria</taxon>
        <taxon>Neisseriales</taxon>
        <taxon>Chitinibacteraceae</taxon>
        <taxon>Chitiniphilus</taxon>
    </lineage>
</organism>
<name>A0ABY6DIT1_9NEIS</name>
<evidence type="ECO:0008006" key="4">
    <source>
        <dbReference type="Google" id="ProtNLM"/>
    </source>
</evidence>
<feature type="compositionally biased region" description="Basic and acidic residues" evidence="1">
    <location>
        <begin position="49"/>
        <end position="62"/>
    </location>
</feature>
<accession>A0ABY6DIT1</accession>
<feature type="region of interest" description="Disordered" evidence="1">
    <location>
        <begin position="1"/>
        <end position="86"/>
    </location>
</feature>
<dbReference type="Proteomes" id="UP001061302">
    <property type="component" value="Chromosome"/>
</dbReference>
<evidence type="ECO:0000313" key="3">
    <source>
        <dbReference type="Proteomes" id="UP001061302"/>
    </source>
</evidence>
<feature type="compositionally biased region" description="Basic and acidic residues" evidence="1">
    <location>
        <begin position="1"/>
        <end position="19"/>
    </location>
</feature>
<sequence>MSQDRSLPDERRGNTRADRPQNLPPEDPASMLARRKRATGEVALSPEGDSERGATEGGRDGRYPTQGQRNELAAQQAVEAGRKKVE</sequence>
<protein>
    <recommendedName>
        <fullName evidence="4">Stress-induced protein</fullName>
    </recommendedName>
</protein>